<comment type="caution">
    <text evidence="3">The sequence shown here is derived from an EMBL/GenBank/DDBJ whole genome shotgun (WGS) entry which is preliminary data.</text>
</comment>
<reference evidence="3 4" key="1">
    <citation type="journal article" date="2019" name="Int. J. Syst. Evol. Microbiol.">
        <title>The Global Catalogue of Microorganisms (GCM) 10K type strain sequencing project: providing services to taxonomists for standard genome sequencing and annotation.</title>
        <authorList>
            <consortium name="The Broad Institute Genomics Platform"/>
            <consortium name="The Broad Institute Genome Sequencing Center for Infectious Disease"/>
            <person name="Wu L."/>
            <person name="Ma J."/>
        </authorList>
    </citation>
    <scope>NUCLEOTIDE SEQUENCE [LARGE SCALE GENOMIC DNA]</scope>
    <source>
        <strain evidence="3 4">CGMCC 1.12237</strain>
    </source>
</reference>
<dbReference type="Pfam" id="PF26514">
    <property type="entry name" value="DUF8173"/>
    <property type="match status" value="1"/>
</dbReference>
<feature type="transmembrane region" description="Helical" evidence="1">
    <location>
        <begin position="52"/>
        <end position="72"/>
    </location>
</feature>
<sequence length="208" mass="21507">MTRSRPSSSLPTPWLGRTALLTVGTLLCLAVTPASAQTWRTTDLAPEAGIPLQFVVSLAIYVVLGGIVLAVAPEYTERMAARIREDAATSFISGLVALIVTFLAAVLLAITVVGILVLIPGAIVLSVVQVVGNTAALVALGSVTSETGRDSAFAALVIGAVLLSVLTLVPILGGIVRFVVQTIGFGAIAGSYWKSRQGRKRSDRPTTA</sequence>
<keyword evidence="4" id="KW-1185">Reference proteome</keyword>
<feature type="transmembrane region" description="Helical" evidence="1">
    <location>
        <begin position="152"/>
        <end position="169"/>
    </location>
</feature>
<name>A0ABD5R859_9EURY</name>
<dbReference type="RefSeq" id="WP_227228609.1">
    <property type="nucleotide sequence ID" value="NZ_JAJCVJ010000001.1"/>
</dbReference>
<evidence type="ECO:0000259" key="2">
    <source>
        <dbReference type="Pfam" id="PF26514"/>
    </source>
</evidence>
<evidence type="ECO:0000313" key="3">
    <source>
        <dbReference type="EMBL" id="MFC5366026.1"/>
    </source>
</evidence>
<accession>A0ABD5R859</accession>
<evidence type="ECO:0000313" key="4">
    <source>
        <dbReference type="Proteomes" id="UP001596201"/>
    </source>
</evidence>
<proteinExistence type="predicted"/>
<keyword evidence="1" id="KW-1133">Transmembrane helix</keyword>
<keyword evidence="1" id="KW-0812">Transmembrane</keyword>
<dbReference type="Proteomes" id="UP001596201">
    <property type="component" value="Unassembled WGS sequence"/>
</dbReference>
<organism evidence="3 4">
    <name type="scientific">Salinirubrum litoreum</name>
    <dbReference type="NCBI Taxonomy" id="1126234"/>
    <lineage>
        <taxon>Archaea</taxon>
        <taxon>Methanobacteriati</taxon>
        <taxon>Methanobacteriota</taxon>
        <taxon>Stenosarchaea group</taxon>
        <taxon>Halobacteria</taxon>
        <taxon>Halobacteriales</taxon>
        <taxon>Haloferacaceae</taxon>
        <taxon>Salinirubrum</taxon>
    </lineage>
</organism>
<gene>
    <name evidence="3" type="ORF">ACFPJ5_03685</name>
</gene>
<feature type="domain" description="DUF8173" evidence="2">
    <location>
        <begin position="15"/>
        <end position="195"/>
    </location>
</feature>
<keyword evidence="1" id="KW-0472">Membrane</keyword>
<dbReference type="InterPro" id="IPR058486">
    <property type="entry name" value="DUF8173"/>
</dbReference>
<feature type="transmembrane region" description="Helical" evidence="1">
    <location>
        <begin position="175"/>
        <end position="193"/>
    </location>
</feature>
<feature type="transmembrane region" description="Helical" evidence="1">
    <location>
        <begin position="122"/>
        <end position="140"/>
    </location>
</feature>
<feature type="transmembrane region" description="Helical" evidence="1">
    <location>
        <begin position="92"/>
        <end position="116"/>
    </location>
</feature>
<evidence type="ECO:0000256" key="1">
    <source>
        <dbReference type="SAM" id="Phobius"/>
    </source>
</evidence>
<protein>
    <recommendedName>
        <fullName evidence="2">DUF8173 domain-containing protein</fullName>
    </recommendedName>
</protein>
<dbReference type="AlphaFoldDB" id="A0ABD5R859"/>
<dbReference type="EMBL" id="JBHSKX010000001">
    <property type="protein sequence ID" value="MFC5366026.1"/>
    <property type="molecule type" value="Genomic_DNA"/>
</dbReference>